<proteinExistence type="predicted"/>
<dbReference type="Pfam" id="PF13489">
    <property type="entry name" value="Methyltransf_23"/>
    <property type="match status" value="1"/>
</dbReference>
<dbReference type="PANTHER" id="PTHR43861:SF6">
    <property type="entry name" value="METHYLTRANSFERASE TYPE 11"/>
    <property type="match status" value="1"/>
</dbReference>
<keyword evidence="1" id="KW-0812">Transmembrane</keyword>
<dbReference type="CDD" id="cd02440">
    <property type="entry name" value="AdoMet_MTases"/>
    <property type="match status" value="1"/>
</dbReference>
<dbReference type="InterPro" id="IPR029063">
    <property type="entry name" value="SAM-dependent_MTases_sf"/>
</dbReference>
<dbReference type="PANTHER" id="PTHR43861">
    <property type="entry name" value="TRANS-ACONITATE 2-METHYLTRANSFERASE-RELATED"/>
    <property type="match status" value="1"/>
</dbReference>
<keyword evidence="1" id="KW-1133">Transmembrane helix</keyword>
<dbReference type="Gene3D" id="3.40.50.150">
    <property type="entry name" value="Vaccinia Virus protein VP39"/>
    <property type="match status" value="1"/>
</dbReference>
<feature type="transmembrane region" description="Helical" evidence="1">
    <location>
        <begin position="174"/>
        <end position="192"/>
    </location>
</feature>
<dbReference type="SUPFAM" id="SSF53335">
    <property type="entry name" value="S-adenosyl-L-methionine-dependent methyltransferases"/>
    <property type="match status" value="1"/>
</dbReference>
<keyword evidence="2" id="KW-0489">Methyltransferase</keyword>
<protein>
    <submittedName>
        <fullName evidence="2">Class I SAM-dependent methyltransferase</fullName>
    </submittedName>
</protein>
<gene>
    <name evidence="2" type="ORF">HYS17_08955</name>
</gene>
<dbReference type="GO" id="GO:0032259">
    <property type="term" value="P:methylation"/>
    <property type="evidence" value="ECO:0007669"/>
    <property type="project" value="UniProtKB-KW"/>
</dbReference>
<dbReference type="GO" id="GO:0008168">
    <property type="term" value="F:methyltransferase activity"/>
    <property type="evidence" value="ECO:0007669"/>
    <property type="project" value="UniProtKB-KW"/>
</dbReference>
<keyword evidence="1" id="KW-0472">Membrane</keyword>
<accession>A0A7T5R167</accession>
<reference evidence="2 3" key="1">
    <citation type="submission" date="2020-07" db="EMBL/GenBank/DDBJ databases">
        <title>Huge and variable diversity of episymbiotic CPR bacteria and DPANN archaea in groundwater ecosystems.</title>
        <authorList>
            <person name="He C.Y."/>
            <person name="Keren R."/>
            <person name="Whittaker M."/>
            <person name="Farag I.F."/>
            <person name="Doudna J."/>
            <person name="Cate J.H.D."/>
            <person name="Banfield J.F."/>
        </authorList>
    </citation>
    <scope>NUCLEOTIDE SEQUENCE [LARGE SCALE GENOMIC DNA]</scope>
    <source>
        <strain evidence="2">NC_groundwater_70_Ag_B-0.1um_54_66</strain>
    </source>
</reference>
<sequence length="249" mass="28389">MDQDVYHRMADIQDRHWWYEGRRRILAHLIRRLDLPSGANILEAGCGPGANLKMLSQFGKVFAFEPDDFAINYCRANSGIPADRLQSGFLPAPIPFKGPFDVVGAFDVIEHVEADQESLNALYALTKIGGYALFTVPAYSFLWSQHDVVNHHKRRYLRRDFRELLIKAGYRVEYISYYNTVLFPLVAAVRLIKKAIRVKDRPDETLPRCDVINLALRTIFAAERFVLGRIPLPCGVSIIAICRKPENAL</sequence>
<dbReference type="AlphaFoldDB" id="A0A7T5R167"/>
<dbReference type="Proteomes" id="UP000595362">
    <property type="component" value="Chromosome"/>
</dbReference>
<evidence type="ECO:0000256" key="1">
    <source>
        <dbReference type="SAM" id="Phobius"/>
    </source>
</evidence>
<name>A0A7T5R167_9BACT</name>
<evidence type="ECO:0000313" key="2">
    <source>
        <dbReference type="EMBL" id="QQG35640.1"/>
    </source>
</evidence>
<organism evidence="2 3">
    <name type="scientific">Micavibrio aeruginosavorus</name>
    <dbReference type="NCBI Taxonomy" id="349221"/>
    <lineage>
        <taxon>Bacteria</taxon>
        <taxon>Pseudomonadati</taxon>
        <taxon>Bdellovibrionota</taxon>
        <taxon>Bdellovibrionia</taxon>
        <taxon>Bdellovibrionales</taxon>
        <taxon>Pseudobdellovibrionaceae</taxon>
        <taxon>Micavibrio</taxon>
    </lineage>
</organism>
<evidence type="ECO:0000313" key="3">
    <source>
        <dbReference type="Proteomes" id="UP000595362"/>
    </source>
</evidence>
<keyword evidence="2" id="KW-0808">Transferase</keyword>
<dbReference type="EMBL" id="CP066681">
    <property type="protein sequence ID" value="QQG35640.1"/>
    <property type="molecule type" value="Genomic_DNA"/>
</dbReference>